<keyword evidence="2" id="KW-1133">Transmembrane helix</keyword>
<evidence type="ECO:0000313" key="4">
    <source>
        <dbReference type="Proteomes" id="UP000230903"/>
    </source>
</evidence>
<proteinExistence type="predicted"/>
<dbReference type="EMBL" id="PFBC01000065">
    <property type="protein sequence ID" value="PIR87518.1"/>
    <property type="molecule type" value="Genomic_DNA"/>
</dbReference>
<evidence type="ECO:0000256" key="1">
    <source>
        <dbReference type="SAM" id="MobiDB-lite"/>
    </source>
</evidence>
<dbReference type="AlphaFoldDB" id="A0A2H0UMA7"/>
<accession>A0A2H0UMA7</accession>
<keyword evidence="2" id="KW-0812">Transmembrane</keyword>
<protein>
    <submittedName>
        <fullName evidence="3">Uncharacterized protein</fullName>
    </submittedName>
</protein>
<dbReference type="Proteomes" id="UP000230903">
    <property type="component" value="Unassembled WGS sequence"/>
</dbReference>
<gene>
    <name evidence="3" type="ORF">COU10_04195</name>
</gene>
<evidence type="ECO:0000256" key="2">
    <source>
        <dbReference type="SAM" id="Phobius"/>
    </source>
</evidence>
<feature type="non-terminal residue" evidence="3">
    <location>
        <position position="180"/>
    </location>
</feature>
<comment type="caution">
    <text evidence="3">The sequence shown here is derived from an EMBL/GenBank/DDBJ whole genome shotgun (WGS) entry which is preliminary data.</text>
</comment>
<feature type="transmembrane region" description="Helical" evidence="2">
    <location>
        <begin position="17"/>
        <end position="39"/>
    </location>
</feature>
<organism evidence="3 4">
    <name type="scientific">Candidatus Harrisonbacteria bacterium CG10_big_fil_rev_8_21_14_0_10_45_28</name>
    <dbReference type="NCBI Taxonomy" id="1974586"/>
    <lineage>
        <taxon>Bacteria</taxon>
        <taxon>Candidatus Harrisoniibacteriota</taxon>
    </lineage>
</organism>
<reference evidence="4" key="1">
    <citation type="submission" date="2017-09" db="EMBL/GenBank/DDBJ databases">
        <title>Depth-based differentiation of microbial function through sediment-hosted aquifers and enrichment of novel symbionts in the deep terrestrial subsurface.</title>
        <authorList>
            <person name="Probst A.J."/>
            <person name="Ladd B."/>
            <person name="Jarett J.K."/>
            <person name="Geller-Mcgrath D.E."/>
            <person name="Sieber C.M.K."/>
            <person name="Emerson J.B."/>
            <person name="Anantharaman K."/>
            <person name="Thomas B.C."/>
            <person name="Malmstrom R."/>
            <person name="Stieglmeier M."/>
            <person name="Klingl A."/>
            <person name="Woyke T."/>
            <person name="Ryan C.M."/>
            <person name="Banfield J.F."/>
        </authorList>
    </citation>
    <scope>NUCLEOTIDE SEQUENCE [LARGE SCALE GENOMIC DNA]</scope>
</reference>
<sequence>MALKPPSAAVLVKTAPWITRATLIVAGLLILGYLIGLAFSSSSEEKPAEAPADTAGANGGGADAPAPSRPKYRYRPPDAPPLPLPAELWDPATKEILISSSSPRYLPGDRVVTLTWENPEVTLDFPAPCWVRIPNNCDWRGNTPVTSSRNLKGIERGGGDPRPIVAHQQRFDTLIWVQPL</sequence>
<evidence type="ECO:0000313" key="3">
    <source>
        <dbReference type="EMBL" id="PIR87518.1"/>
    </source>
</evidence>
<feature type="region of interest" description="Disordered" evidence="1">
    <location>
        <begin position="46"/>
        <end position="77"/>
    </location>
</feature>
<name>A0A2H0UMA7_9BACT</name>
<keyword evidence="2" id="KW-0472">Membrane</keyword>